<dbReference type="InterPro" id="IPR011333">
    <property type="entry name" value="SKP1/BTB/POZ_sf"/>
</dbReference>
<keyword evidence="4" id="KW-1185">Reference proteome</keyword>
<dbReference type="OrthoDB" id="6406902at2759"/>
<evidence type="ECO:0000259" key="2">
    <source>
        <dbReference type="PROSITE" id="PS50097"/>
    </source>
</evidence>
<dbReference type="AlphaFoldDB" id="A0A8X6KX36"/>
<evidence type="ECO:0000256" key="1">
    <source>
        <dbReference type="SAM" id="MobiDB-lite"/>
    </source>
</evidence>
<comment type="caution">
    <text evidence="3">The sequence shown here is derived from an EMBL/GenBank/DDBJ whole genome shotgun (WGS) entry which is preliminary data.</text>
</comment>
<accession>A0A8X6KX36</accession>
<dbReference type="InterPro" id="IPR000210">
    <property type="entry name" value="BTB/POZ_dom"/>
</dbReference>
<name>A0A8X6KX36_TRICU</name>
<feature type="domain" description="BTB" evidence="2">
    <location>
        <begin position="14"/>
        <end position="78"/>
    </location>
</feature>
<dbReference type="Proteomes" id="UP000887116">
    <property type="component" value="Unassembled WGS sequence"/>
</dbReference>
<dbReference type="CDD" id="cd14733">
    <property type="entry name" value="BACK"/>
    <property type="match status" value="1"/>
</dbReference>
<evidence type="ECO:0000313" key="3">
    <source>
        <dbReference type="EMBL" id="GFQ89735.1"/>
    </source>
</evidence>
<dbReference type="Gene3D" id="3.30.710.10">
    <property type="entry name" value="Potassium Channel Kv1.1, Chain A"/>
    <property type="match status" value="1"/>
</dbReference>
<dbReference type="PANTHER" id="PTHR24413">
    <property type="entry name" value="SPECKLE-TYPE POZ PROTEIN"/>
    <property type="match status" value="1"/>
</dbReference>
<reference evidence="3" key="1">
    <citation type="submission" date="2020-07" db="EMBL/GenBank/DDBJ databases">
        <title>Multicomponent nature underlies the extraordinary mechanical properties of spider dragline silk.</title>
        <authorList>
            <person name="Kono N."/>
            <person name="Nakamura H."/>
            <person name="Mori M."/>
            <person name="Yoshida Y."/>
            <person name="Ohtoshi R."/>
            <person name="Malay A.D."/>
            <person name="Moran D.A.P."/>
            <person name="Tomita M."/>
            <person name="Numata K."/>
            <person name="Arakawa K."/>
        </authorList>
    </citation>
    <scope>NUCLEOTIDE SEQUENCE</scope>
</reference>
<feature type="region of interest" description="Disordered" evidence="1">
    <location>
        <begin position="313"/>
        <end position="373"/>
    </location>
</feature>
<proteinExistence type="predicted"/>
<dbReference type="EMBL" id="BMAO01023593">
    <property type="protein sequence ID" value="GFQ89735.1"/>
    <property type="molecule type" value="Genomic_DNA"/>
</dbReference>
<dbReference type="CDD" id="cd18186">
    <property type="entry name" value="BTB_POZ_ZBTB_KLHL-like"/>
    <property type="match status" value="1"/>
</dbReference>
<organism evidence="3 4">
    <name type="scientific">Trichonephila clavata</name>
    <name type="common">Joro spider</name>
    <name type="synonym">Nephila clavata</name>
    <dbReference type="NCBI Taxonomy" id="2740835"/>
    <lineage>
        <taxon>Eukaryota</taxon>
        <taxon>Metazoa</taxon>
        <taxon>Ecdysozoa</taxon>
        <taxon>Arthropoda</taxon>
        <taxon>Chelicerata</taxon>
        <taxon>Arachnida</taxon>
        <taxon>Araneae</taxon>
        <taxon>Araneomorphae</taxon>
        <taxon>Entelegynae</taxon>
        <taxon>Araneoidea</taxon>
        <taxon>Nephilidae</taxon>
        <taxon>Trichonephila</taxon>
    </lineage>
</organism>
<dbReference type="SMART" id="SM00225">
    <property type="entry name" value="BTB"/>
    <property type="match status" value="1"/>
</dbReference>
<gene>
    <name evidence="3" type="primary">Tdpoz5_26</name>
    <name evidence="3" type="ORF">TNCT_554311</name>
</gene>
<dbReference type="Gene3D" id="1.25.40.420">
    <property type="match status" value="1"/>
</dbReference>
<dbReference type="Pfam" id="PF00651">
    <property type="entry name" value="BTB"/>
    <property type="match status" value="1"/>
</dbReference>
<protein>
    <submittedName>
        <fullName evidence="3">TD and POZ domain-containing protein 5</fullName>
    </submittedName>
</protein>
<sequence length="373" mass="42423">MNDLLALYHNRIDTDLELKAESESFPVHRSILMARSSVFRDRFLTDTYTKIIEIEDIDIDILKRLIFFIYTDKIEEITGEDATKLHVAANVFGIKLLKQKCFTIVKEILCSSNVCGILDFTDKHRDLNIKAAAQQYILANSWEVFETEQWKYLMQKNACVAGETMYLKLKQDRADVHNPIIRKFLLENPFPSNTNVTGACLCTIRLRRRWALLAKCGGTVWLDCRAALCWRERRVVLEKEFIRPAVLLKKRRSYHLSPKVLILCWKSENISTHQNMSPLDSHELKPSTTVSKLGPRTSFHSMLRRIMKRKTSVSISEDSDSRGVAPVSSSAVSTGTACTRARRRETSRASALSTRPTGISAGPVDSGSALRRV</sequence>
<dbReference type="SUPFAM" id="SSF54695">
    <property type="entry name" value="POZ domain"/>
    <property type="match status" value="1"/>
</dbReference>
<dbReference type="PROSITE" id="PS50097">
    <property type="entry name" value="BTB"/>
    <property type="match status" value="1"/>
</dbReference>
<evidence type="ECO:0000313" key="4">
    <source>
        <dbReference type="Proteomes" id="UP000887116"/>
    </source>
</evidence>